<dbReference type="Proteomes" id="UP000029867">
    <property type="component" value="Unassembled WGS sequence"/>
</dbReference>
<dbReference type="AlphaFoldDB" id="A0A099NWC2"/>
<feature type="compositionally biased region" description="Low complexity" evidence="1">
    <location>
        <begin position="507"/>
        <end position="523"/>
    </location>
</feature>
<feature type="region of interest" description="Disordered" evidence="1">
    <location>
        <begin position="507"/>
        <end position="543"/>
    </location>
</feature>
<dbReference type="VEuPathDB" id="FungiDB:C5L36_0B01750"/>
<proteinExistence type="predicted"/>
<evidence type="ECO:0000313" key="3">
    <source>
        <dbReference type="Proteomes" id="UP000029867"/>
    </source>
</evidence>
<protein>
    <submittedName>
        <fullName evidence="2">Uncharacterized protein</fullName>
    </submittedName>
</protein>
<name>A0A099NWC2_PICKU</name>
<dbReference type="HOGENOM" id="CLU_501579_0_0_1"/>
<comment type="caution">
    <text evidence="2">The sequence shown here is derived from an EMBL/GenBank/DDBJ whole genome shotgun (WGS) entry which is preliminary data.</text>
</comment>
<sequence>MITVDIAFSILCYKDQSLHFKDAFDDDLRVTENFMSRITCKEDELVSQVLIRLGKEYPFLILNYATDPDGERADEFDTLEKVWHNYQSYEGVDCAISERDHVTLHVHGIYESLRDEDLTQFHALIRERPFSTNIMHELKRWNITDESYDIRFPNGEYHSLSGHSYDGLQGTDRMVDQLLTCQEKYVITNDATGEQVELSSQQCFVVSPYDKDGIYKPYFMVSRSGLKLLEKLGPIETLKVRIGHLEDPTVVKSEGNTSASIFQAYSDILGLFTDISRRDVPLDDSDRRSLHVIETEIIPLLDSLRADVDEPRGTVSNAEKSLVRKIWDFILGFFLVWIWNGLIFNLATVHFLFLLKAAFCIFVCYRLEIPKGVGYVGAIIIYIFDTNVIQTWEKIGLRGGIPLVLKFHSLHKKTKEFLEQKFYNTLDILSWALVCYNRQIYNESGEVILDNRRLRENQGASFIMHIVEIIQQIVQDLILLVLTLFPPFSDSVKRVRVRAAAVVDSNANANPNANGNGDVDNNGNGNGNGNGDAAVLAPMVDNQ</sequence>
<accession>A0A099NWC2</accession>
<evidence type="ECO:0000313" key="2">
    <source>
        <dbReference type="EMBL" id="KGK37103.1"/>
    </source>
</evidence>
<reference evidence="3" key="1">
    <citation type="journal article" date="2014" name="Microb. Cell Fact.">
        <title>Exploiting Issatchenkia orientalis SD108 for succinic acid production.</title>
        <authorList>
            <person name="Xiao H."/>
            <person name="Shao Z."/>
            <person name="Jiang Y."/>
            <person name="Dole S."/>
            <person name="Zhao H."/>
        </authorList>
    </citation>
    <scope>NUCLEOTIDE SEQUENCE [LARGE SCALE GENOMIC DNA]</scope>
    <source>
        <strain evidence="3">SD108</strain>
    </source>
</reference>
<evidence type="ECO:0000256" key="1">
    <source>
        <dbReference type="SAM" id="MobiDB-lite"/>
    </source>
</evidence>
<dbReference type="EMBL" id="JQFK01000044">
    <property type="protein sequence ID" value="KGK37103.1"/>
    <property type="molecule type" value="Genomic_DNA"/>
</dbReference>
<gene>
    <name evidence="2" type="ORF">JL09_g3766</name>
</gene>
<organism evidence="2 3">
    <name type="scientific">Pichia kudriavzevii</name>
    <name type="common">Yeast</name>
    <name type="synonym">Issatchenkia orientalis</name>
    <dbReference type="NCBI Taxonomy" id="4909"/>
    <lineage>
        <taxon>Eukaryota</taxon>
        <taxon>Fungi</taxon>
        <taxon>Dikarya</taxon>
        <taxon>Ascomycota</taxon>
        <taxon>Saccharomycotina</taxon>
        <taxon>Pichiomycetes</taxon>
        <taxon>Pichiales</taxon>
        <taxon>Pichiaceae</taxon>
        <taxon>Pichia</taxon>
    </lineage>
</organism>